<accession>A0A3G6RR87</accession>
<protein>
    <recommendedName>
        <fullName evidence="5">Carboxypeptidase-like regulatory domain-containing protein</fullName>
    </recommendedName>
</protein>
<gene>
    <name evidence="2" type="ORF">C1637_16075</name>
    <name evidence="1" type="ORF">EG342_19915</name>
</gene>
<proteinExistence type="predicted"/>
<evidence type="ECO:0000313" key="4">
    <source>
        <dbReference type="Proteomes" id="UP000279972"/>
    </source>
</evidence>
<name>A0A3G6RR87_CHRLC</name>
<evidence type="ECO:0000313" key="2">
    <source>
        <dbReference type="EMBL" id="PNW12565.1"/>
    </source>
</evidence>
<sequence>MMKYYYLLLVLLFDFFSAQKIRVVDSENGNPIFNARILLMNKIVYTNEDGWAPLDQNAINFKVSASGFQQSKIDEFHSAVKLKRIYKSIDEVKLTKVNISDIFEDVSKNYRKRYYAEPSLYDVIYKEKRSDNNKLYFLVIAETKLWSKSNYYNHNKSYDKNLQMQLNTLKYLKNKKSDSIFTAGTKEFSDESMGNYFFNFELERVLSHVRNKESKNSGWMIFEEGNEQLVTFTIKSGLGIEMEGEFKYNKVDKVITYFEVHYLQDQYPLMKRKTGEGEEYDYQLGNAILVFDFYKNGEVYVPALSRLEGNKYIAYYKGVKHERKISRELIYNTFKKSDEKGLNPKVDFTKNIWDNIPVNESKNTTILLSAEEQTFINRRLPDFGSK</sequence>
<dbReference type="EMBL" id="PPEH01000006">
    <property type="protein sequence ID" value="PNW12565.1"/>
    <property type="molecule type" value="Genomic_DNA"/>
</dbReference>
<organism evidence="2 3">
    <name type="scientific">Chryseobacterium lactis</name>
    <dbReference type="NCBI Taxonomy" id="1241981"/>
    <lineage>
        <taxon>Bacteria</taxon>
        <taxon>Pseudomonadati</taxon>
        <taxon>Bacteroidota</taxon>
        <taxon>Flavobacteriia</taxon>
        <taxon>Flavobacteriales</taxon>
        <taxon>Weeksellaceae</taxon>
        <taxon>Chryseobacterium group</taxon>
        <taxon>Chryseobacterium</taxon>
    </lineage>
</organism>
<dbReference type="Proteomes" id="UP000236262">
    <property type="component" value="Unassembled WGS sequence"/>
</dbReference>
<dbReference type="KEGG" id="clac:EG342_19915"/>
<reference evidence="1 4" key="2">
    <citation type="submission" date="2018-11" db="EMBL/GenBank/DDBJ databases">
        <title>Proposal to divide the Flavobacteriaceae and reorganize its genera based on Amino Acid Identity values calculated from whole genome sequences.</title>
        <authorList>
            <person name="Nicholson A.C."/>
            <person name="Gulvik C.A."/>
            <person name="Whitney A.M."/>
            <person name="Humrighouse B.W."/>
            <person name="Bell M."/>
            <person name="Holmes B."/>
            <person name="Steigerwalt A.G."/>
            <person name="Villarma A."/>
            <person name="Sheth M."/>
            <person name="Batra D."/>
            <person name="Pryor J."/>
            <person name="Bernardet J.-F."/>
            <person name="Hugo C."/>
            <person name="Kampfer P."/>
            <person name="Newman J."/>
            <person name="McQuiston J.R."/>
        </authorList>
    </citation>
    <scope>NUCLEOTIDE SEQUENCE [LARGE SCALE GENOMIC DNA]</scope>
    <source>
        <strain evidence="1 4">KC_1864</strain>
    </source>
</reference>
<keyword evidence="4" id="KW-1185">Reference proteome</keyword>
<dbReference type="Proteomes" id="UP000279972">
    <property type="component" value="Chromosome"/>
</dbReference>
<dbReference type="AlphaFoldDB" id="A0A3G6RR87"/>
<evidence type="ECO:0000313" key="1">
    <source>
        <dbReference type="EMBL" id="AZA84010.1"/>
    </source>
</evidence>
<evidence type="ECO:0000313" key="3">
    <source>
        <dbReference type="Proteomes" id="UP000236262"/>
    </source>
</evidence>
<evidence type="ECO:0008006" key="5">
    <source>
        <dbReference type="Google" id="ProtNLM"/>
    </source>
</evidence>
<reference evidence="2 3" key="1">
    <citation type="submission" date="2018-01" db="EMBL/GenBank/DDBJ databases">
        <title>Draft genome sequences of Chryseobacterium lactis NCTC11390, Chryseobacterium oncorhynchi 701B-08, and Chryseobacterium viscerum 687B-08.</title>
        <authorList>
            <person name="Jeong J.-J."/>
            <person name="Lee Y.J."/>
            <person name="Park B."/>
            <person name="Choi I.-G."/>
            <person name="Kim K.D."/>
        </authorList>
    </citation>
    <scope>NUCLEOTIDE SEQUENCE [LARGE SCALE GENOMIC DNA]</scope>
    <source>
        <strain evidence="2 3">NCTC11390</strain>
    </source>
</reference>
<dbReference type="EMBL" id="CP033924">
    <property type="protein sequence ID" value="AZA84010.1"/>
    <property type="molecule type" value="Genomic_DNA"/>
</dbReference>